<dbReference type="GO" id="GO:0005524">
    <property type="term" value="F:ATP binding"/>
    <property type="evidence" value="ECO:0007669"/>
    <property type="project" value="UniProtKB-KW"/>
</dbReference>
<evidence type="ECO:0000256" key="7">
    <source>
        <dbReference type="ARBA" id="ARBA00022840"/>
    </source>
</evidence>
<keyword evidence="5" id="KW-0547">Nucleotide-binding</keyword>
<evidence type="ECO:0000256" key="9">
    <source>
        <dbReference type="ARBA" id="ARBA00023012"/>
    </source>
</evidence>
<dbReference type="Gene3D" id="3.30.565.10">
    <property type="entry name" value="Histidine kinase-like ATPase, C-terminal domain"/>
    <property type="match status" value="1"/>
</dbReference>
<dbReference type="SMART" id="SM00388">
    <property type="entry name" value="HisKA"/>
    <property type="match status" value="1"/>
</dbReference>
<dbReference type="SUPFAM" id="SSF55874">
    <property type="entry name" value="ATPase domain of HSP90 chaperone/DNA topoisomerase II/histidine kinase"/>
    <property type="match status" value="1"/>
</dbReference>
<keyword evidence="12" id="KW-1185">Reference proteome</keyword>
<keyword evidence="9" id="KW-0902">Two-component regulatory system</keyword>
<dbReference type="PANTHER" id="PTHR43065:SF34">
    <property type="entry name" value="SPORULATION KINASE A"/>
    <property type="match status" value="1"/>
</dbReference>
<dbReference type="GO" id="GO:0030435">
    <property type="term" value="P:sporulation resulting in formation of a cellular spore"/>
    <property type="evidence" value="ECO:0007669"/>
    <property type="project" value="UniProtKB-KW"/>
</dbReference>
<keyword evidence="3" id="KW-0597">Phosphoprotein</keyword>
<evidence type="ECO:0000256" key="1">
    <source>
        <dbReference type="ARBA" id="ARBA00000085"/>
    </source>
</evidence>
<dbReference type="CDD" id="cd00082">
    <property type="entry name" value="HisKA"/>
    <property type="match status" value="1"/>
</dbReference>
<evidence type="ECO:0000256" key="4">
    <source>
        <dbReference type="ARBA" id="ARBA00022679"/>
    </source>
</evidence>
<dbReference type="InterPro" id="IPR036097">
    <property type="entry name" value="HisK_dim/P_sf"/>
</dbReference>
<dbReference type="Pfam" id="PF02518">
    <property type="entry name" value="HATPase_c"/>
    <property type="match status" value="1"/>
</dbReference>
<dbReference type="EC" id="2.7.13.3" evidence="2"/>
<evidence type="ECO:0000256" key="2">
    <source>
        <dbReference type="ARBA" id="ARBA00012438"/>
    </source>
</evidence>
<dbReference type="EMBL" id="SORX01000007">
    <property type="protein sequence ID" value="TFE00344.1"/>
    <property type="molecule type" value="Genomic_DNA"/>
</dbReference>
<evidence type="ECO:0000256" key="5">
    <source>
        <dbReference type="ARBA" id="ARBA00022741"/>
    </source>
</evidence>
<keyword evidence="7" id="KW-0067">ATP-binding</keyword>
<dbReference type="InterPro" id="IPR003661">
    <property type="entry name" value="HisK_dim/P_dom"/>
</dbReference>
<dbReference type="InterPro" id="IPR005467">
    <property type="entry name" value="His_kinase_dom"/>
</dbReference>
<dbReference type="PRINTS" id="PR00344">
    <property type="entry name" value="BCTRLSENSOR"/>
</dbReference>
<protein>
    <recommendedName>
        <fullName evidence="2">histidine kinase</fullName>
        <ecNumber evidence="2">2.7.13.3</ecNumber>
    </recommendedName>
</protein>
<dbReference type="InterPro" id="IPR004358">
    <property type="entry name" value="Sig_transdc_His_kin-like_C"/>
</dbReference>
<evidence type="ECO:0000256" key="8">
    <source>
        <dbReference type="ARBA" id="ARBA00022969"/>
    </source>
</evidence>
<accession>A0A4Y8LCL5</accession>
<reference evidence="11 12" key="1">
    <citation type="submission" date="2019-03" db="EMBL/GenBank/DDBJ databases">
        <authorList>
            <person name="Yang Y."/>
        </authorList>
    </citation>
    <scope>NUCLEOTIDE SEQUENCE [LARGE SCALE GENOMIC DNA]</scope>
    <source>
        <strain evidence="11 12">ASL-1</strain>
    </source>
</reference>
<evidence type="ECO:0000259" key="10">
    <source>
        <dbReference type="PROSITE" id="PS50109"/>
    </source>
</evidence>
<dbReference type="Pfam" id="PF00512">
    <property type="entry name" value="HisKA"/>
    <property type="match status" value="1"/>
</dbReference>
<dbReference type="InterPro" id="IPR036890">
    <property type="entry name" value="HATPase_C_sf"/>
</dbReference>
<gene>
    <name evidence="11" type="ORF">E2626_12760</name>
</gene>
<keyword evidence="8" id="KW-0749">Sporulation</keyword>
<evidence type="ECO:0000313" key="12">
    <source>
        <dbReference type="Proteomes" id="UP000297776"/>
    </source>
</evidence>
<evidence type="ECO:0000256" key="6">
    <source>
        <dbReference type="ARBA" id="ARBA00022777"/>
    </source>
</evidence>
<sequence length="473" mass="54349">MKFILAKRRDINMLSRHLSQLEPFQDCGEQIDQAKFSSRILNHISECALLTDQNGIILNFNEQSKQYFEMRAGIKIYTYLKPEHVEWLKSCMMNNKADEREIQLLFVDSDHECTCEFIPVTGEERFILIFKDINKGPEDEIFTTIFDKAIHGLMLINANGSVVRSNLFANKLLNLQNGRKVNIYRLLDEYETEKNIPGFDQQFAPQATENIVSDVIKIRSHYFEFTKVNEISQGYDLIVIRDISEVVEYMRRVDHQDTLKVVGQLAAGIAHEIRNPMTSLKGFIQLLEPNLKDHQKMYFEVINSELKRIETIMTEFLMLAKPKNTVFEKINLTRVLADTVDMMKPQAILHDVDIKFNARQSEHLTFGDANRLKQVFINLIKNALEAMPDKGEIFVSVETSGNQHLISVKDNGCGIPEEKLNKLNEPFFTTKVNGTGLGLPVSLKIIEEHQGTVNVISRLYEGTEFKIGLPLME</sequence>
<keyword evidence="6" id="KW-0418">Kinase</keyword>
<comment type="caution">
    <text evidence="11">The sequence shown here is derived from an EMBL/GenBank/DDBJ whole genome shotgun (WGS) entry which is preliminary data.</text>
</comment>
<dbReference type="AlphaFoldDB" id="A0A4Y8LCL5"/>
<dbReference type="Proteomes" id="UP000297776">
    <property type="component" value="Unassembled WGS sequence"/>
</dbReference>
<comment type="catalytic activity">
    <reaction evidence="1">
        <text>ATP + protein L-histidine = ADP + protein N-phospho-L-histidine.</text>
        <dbReference type="EC" id="2.7.13.3"/>
    </reaction>
</comment>
<dbReference type="SMART" id="SM00387">
    <property type="entry name" value="HATPase_c"/>
    <property type="match status" value="1"/>
</dbReference>
<evidence type="ECO:0000313" key="11">
    <source>
        <dbReference type="EMBL" id="TFE00344.1"/>
    </source>
</evidence>
<evidence type="ECO:0000256" key="3">
    <source>
        <dbReference type="ARBA" id="ARBA00022553"/>
    </source>
</evidence>
<feature type="domain" description="Histidine kinase" evidence="10">
    <location>
        <begin position="268"/>
        <end position="473"/>
    </location>
</feature>
<dbReference type="PROSITE" id="PS50109">
    <property type="entry name" value="HIS_KIN"/>
    <property type="match status" value="1"/>
</dbReference>
<dbReference type="SUPFAM" id="SSF47384">
    <property type="entry name" value="Homodimeric domain of signal transducing histidine kinase"/>
    <property type="match status" value="1"/>
</dbReference>
<name>A0A4Y8LCL5_9BACL</name>
<keyword evidence="4" id="KW-0808">Transferase</keyword>
<organism evidence="11 12">
    <name type="scientific">Jeotgalibacillus salarius</name>
    <dbReference type="NCBI Taxonomy" id="546023"/>
    <lineage>
        <taxon>Bacteria</taxon>
        <taxon>Bacillati</taxon>
        <taxon>Bacillota</taxon>
        <taxon>Bacilli</taxon>
        <taxon>Bacillales</taxon>
        <taxon>Caryophanaceae</taxon>
        <taxon>Jeotgalibacillus</taxon>
    </lineage>
</organism>
<dbReference type="PANTHER" id="PTHR43065">
    <property type="entry name" value="SENSOR HISTIDINE KINASE"/>
    <property type="match status" value="1"/>
</dbReference>
<dbReference type="OrthoDB" id="9815750at2"/>
<dbReference type="FunFam" id="1.10.287.130:FF:000040">
    <property type="entry name" value="PAS domain-containing sensor histidine kinase"/>
    <property type="match status" value="1"/>
</dbReference>
<dbReference type="GO" id="GO:0000155">
    <property type="term" value="F:phosphorelay sensor kinase activity"/>
    <property type="evidence" value="ECO:0007669"/>
    <property type="project" value="InterPro"/>
</dbReference>
<dbReference type="InterPro" id="IPR003594">
    <property type="entry name" value="HATPase_dom"/>
</dbReference>
<proteinExistence type="predicted"/>
<dbReference type="Gene3D" id="1.10.287.130">
    <property type="match status" value="1"/>
</dbReference>